<reference evidence="2 3" key="1">
    <citation type="journal article" date="2021" name="BMC Genomics">
        <title>Datura genome reveals duplications of psychoactive alkaloid biosynthetic genes and high mutation rate following tissue culture.</title>
        <authorList>
            <person name="Rajewski A."/>
            <person name="Carter-House D."/>
            <person name="Stajich J."/>
            <person name="Litt A."/>
        </authorList>
    </citation>
    <scope>NUCLEOTIDE SEQUENCE [LARGE SCALE GENOMIC DNA]</scope>
    <source>
        <strain evidence="2">AR-01</strain>
    </source>
</reference>
<organism evidence="2 3">
    <name type="scientific">Datura stramonium</name>
    <name type="common">Jimsonweed</name>
    <name type="synonym">Common thornapple</name>
    <dbReference type="NCBI Taxonomy" id="4076"/>
    <lineage>
        <taxon>Eukaryota</taxon>
        <taxon>Viridiplantae</taxon>
        <taxon>Streptophyta</taxon>
        <taxon>Embryophyta</taxon>
        <taxon>Tracheophyta</taxon>
        <taxon>Spermatophyta</taxon>
        <taxon>Magnoliopsida</taxon>
        <taxon>eudicotyledons</taxon>
        <taxon>Gunneridae</taxon>
        <taxon>Pentapetalae</taxon>
        <taxon>asterids</taxon>
        <taxon>lamiids</taxon>
        <taxon>Solanales</taxon>
        <taxon>Solanaceae</taxon>
        <taxon>Solanoideae</taxon>
        <taxon>Datureae</taxon>
        <taxon>Datura</taxon>
    </lineage>
</organism>
<protein>
    <submittedName>
        <fullName evidence="2">Uncharacterized protein</fullName>
    </submittedName>
</protein>
<dbReference type="EMBL" id="JACEIK010002747">
    <property type="protein sequence ID" value="MCD9638646.1"/>
    <property type="molecule type" value="Genomic_DNA"/>
</dbReference>
<accession>A0ABS8UWQ1</accession>
<comment type="caution">
    <text evidence="2">The sequence shown here is derived from an EMBL/GenBank/DDBJ whole genome shotgun (WGS) entry which is preliminary data.</text>
</comment>
<keyword evidence="3" id="KW-1185">Reference proteome</keyword>
<evidence type="ECO:0000256" key="1">
    <source>
        <dbReference type="SAM" id="MobiDB-lite"/>
    </source>
</evidence>
<feature type="non-terminal residue" evidence="2">
    <location>
        <position position="53"/>
    </location>
</feature>
<name>A0ABS8UWQ1_DATST</name>
<feature type="region of interest" description="Disordered" evidence="1">
    <location>
        <begin position="1"/>
        <end position="22"/>
    </location>
</feature>
<proteinExistence type="predicted"/>
<feature type="non-terminal residue" evidence="2">
    <location>
        <position position="1"/>
    </location>
</feature>
<evidence type="ECO:0000313" key="2">
    <source>
        <dbReference type="EMBL" id="MCD9638646.1"/>
    </source>
</evidence>
<evidence type="ECO:0000313" key="3">
    <source>
        <dbReference type="Proteomes" id="UP000823775"/>
    </source>
</evidence>
<sequence length="53" mass="5840">PVARHPPLTSGHDPQQAIGHGIGRGRGFWIQGNPEIDFMLWAVDGTEEALRYS</sequence>
<gene>
    <name evidence="2" type="ORF">HAX54_022736</name>
</gene>
<dbReference type="Proteomes" id="UP000823775">
    <property type="component" value="Unassembled WGS sequence"/>
</dbReference>